<gene>
    <name evidence="1" type="ORF">AFUS01_LOCUS36050</name>
</gene>
<comment type="caution">
    <text evidence="1">The sequence shown here is derived from an EMBL/GenBank/DDBJ whole genome shotgun (WGS) entry which is preliminary data.</text>
</comment>
<organism evidence="1 2">
    <name type="scientific">Allacma fusca</name>
    <dbReference type="NCBI Taxonomy" id="39272"/>
    <lineage>
        <taxon>Eukaryota</taxon>
        <taxon>Metazoa</taxon>
        <taxon>Ecdysozoa</taxon>
        <taxon>Arthropoda</taxon>
        <taxon>Hexapoda</taxon>
        <taxon>Collembola</taxon>
        <taxon>Symphypleona</taxon>
        <taxon>Sminthuridae</taxon>
        <taxon>Allacma</taxon>
    </lineage>
</organism>
<sequence length="131" mass="14781">HPEAGENLQVQDLNELSNVFDESEIQHITFHSTNGKIVGDILPCVTADAATQTSLIVNKFEEIVLKRLAELKVNQDSILFAIKQNQLSDFVFEDLAPPVTPCTTEEELKELENNLNESEYFQKLVIIILQI</sequence>
<proteinExistence type="predicted"/>
<evidence type="ECO:0000313" key="1">
    <source>
        <dbReference type="EMBL" id="CAG7825976.1"/>
    </source>
</evidence>
<evidence type="ECO:0000313" key="2">
    <source>
        <dbReference type="Proteomes" id="UP000708208"/>
    </source>
</evidence>
<dbReference type="AlphaFoldDB" id="A0A8J2L235"/>
<reference evidence="1" key="1">
    <citation type="submission" date="2021-06" db="EMBL/GenBank/DDBJ databases">
        <authorList>
            <person name="Hodson N. C."/>
            <person name="Mongue J. A."/>
            <person name="Jaron S. K."/>
        </authorList>
    </citation>
    <scope>NUCLEOTIDE SEQUENCE</scope>
</reference>
<dbReference type="Proteomes" id="UP000708208">
    <property type="component" value="Unassembled WGS sequence"/>
</dbReference>
<name>A0A8J2L235_9HEXA</name>
<feature type="non-terminal residue" evidence="1">
    <location>
        <position position="1"/>
    </location>
</feature>
<protein>
    <submittedName>
        <fullName evidence="1">Uncharacterized protein</fullName>
    </submittedName>
</protein>
<keyword evidence="2" id="KW-1185">Reference proteome</keyword>
<dbReference type="EMBL" id="CAJVCH010538142">
    <property type="protein sequence ID" value="CAG7825976.1"/>
    <property type="molecule type" value="Genomic_DNA"/>
</dbReference>
<accession>A0A8J2L235</accession>